<comment type="caution">
    <text evidence="2">The sequence shown here is derived from an EMBL/GenBank/DDBJ whole genome shotgun (WGS) entry which is preliminary data.</text>
</comment>
<feature type="transmembrane region" description="Helical" evidence="1">
    <location>
        <begin position="79"/>
        <end position="98"/>
    </location>
</feature>
<evidence type="ECO:0000313" key="2">
    <source>
        <dbReference type="EMBL" id="MBB5841526.1"/>
    </source>
</evidence>
<evidence type="ECO:0000256" key="1">
    <source>
        <dbReference type="SAM" id="Phobius"/>
    </source>
</evidence>
<keyword evidence="1" id="KW-0812">Transmembrane</keyword>
<keyword evidence="1" id="KW-1133">Transmembrane helix</keyword>
<name>A0A7W9JG55_9ACTN</name>
<reference evidence="2 3" key="1">
    <citation type="submission" date="2020-08" db="EMBL/GenBank/DDBJ databases">
        <title>Sequencing the genomes of 1000 actinobacteria strains.</title>
        <authorList>
            <person name="Klenk H.-P."/>
        </authorList>
    </citation>
    <scope>NUCLEOTIDE SEQUENCE [LARGE SCALE GENOMIC DNA]</scope>
    <source>
        <strain evidence="2 3">DSM 28967</strain>
    </source>
</reference>
<dbReference type="EMBL" id="JACHMY010000001">
    <property type="protein sequence ID" value="MBB5841526.1"/>
    <property type="molecule type" value="Genomic_DNA"/>
</dbReference>
<feature type="transmembrane region" description="Helical" evidence="1">
    <location>
        <begin position="52"/>
        <end position="73"/>
    </location>
</feature>
<feature type="transmembrane region" description="Helical" evidence="1">
    <location>
        <begin position="28"/>
        <end position="45"/>
    </location>
</feature>
<protein>
    <submittedName>
        <fullName evidence="2">Uncharacterized protein</fullName>
    </submittedName>
</protein>
<organism evidence="2 3">
    <name type="scientific">Kribbella italica</name>
    <dbReference type="NCBI Taxonomy" id="1540520"/>
    <lineage>
        <taxon>Bacteria</taxon>
        <taxon>Bacillati</taxon>
        <taxon>Actinomycetota</taxon>
        <taxon>Actinomycetes</taxon>
        <taxon>Propionibacteriales</taxon>
        <taxon>Kribbellaceae</taxon>
        <taxon>Kribbella</taxon>
    </lineage>
</organism>
<dbReference type="RefSeq" id="WP_184804981.1">
    <property type="nucleotide sequence ID" value="NZ_JACHMY010000001.1"/>
</dbReference>
<dbReference type="AlphaFoldDB" id="A0A7W9JG55"/>
<keyword evidence="1" id="KW-0472">Membrane</keyword>
<evidence type="ECO:0000313" key="3">
    <source>
        <dbReference type="Proteomes" id="UP000549971"/>
    </source>
</evidence>
<dbReference type="Proteomes" id="UP000549971">
    <property type="component" value="Unassembled WGS sequence"/>
</dbReference>
<accession>A0A7W9JG55</accession>
<gene>
    <name evidence="2" type="ORF">HDA39_008260</name>
</gene>
<sequence length="107" mass="10782">MLILRLAAVTIAAVTAMLLLIGDHPPEFVVADLLVVALLTIAAVLPAARGAGFALAIGFGAGLGVFTVAFVGTLNEGPASWPLATAVLGCLAGLALSWRQYGEPARS</sequence>
<keyword evidence="3" id="KW-1185">Reference proteome</keyword>
<proteinExistence type="predicted"/>